<dbReference type="Pfam" id="PF20457">
    <property type="entry name" value="DUF6710"/>
    <property type="match status" value="1"/>
</dbReference>
<dbReference type="OrthoDB" id="1777863at2"/>
<evidence type="ECO:0000313" key="1">
    <source>
        <dbReference type="EMBL" id="TBU86949.1"/>
    </source>
</evidence>
<comment type="caution">
    <text evidence="1">The sequence shown here is derived from an EMBL/GenBank/DDBJ whole genome shotgun (WGS) entry which is preliminary data.</text>
</comment>
<reference evidence="1 2" key="1">
    <citation type="submission" date="2018-06" db="EMBL/GenBank/DDBJ databases">
        <title>Three novel Pseudomonas species isolated from symptomatic oak.</title>
        <authorList>
            <person name="Bueno-Gonzalez V."/>
            <person name="Brady C."/>
        </authorList>
    </citation>
    <scope>NUCLEOTIDE SEQUENCE [LARGE SCALE GENOMIC DNA]</scope>
    <source>
        <strain evidence="1 2">P6B</strain>
    </source>
</reference>
<dbReference type="Proteomes" id="UP000293172">
    <property type="component" value="Unassembled WGS sequence"/>
</dbReference>
<evidence type="ECO:0000313" key="2">
    <source>
        <dbReference type="Proteomes" id="UP000293172"/>
    </source>
</evidence>
<dbReference type="InterPro" id="IPR046556">
    <property type="entry name" value="DUF6710"/>
</dbReference>
<gene>
    <name evidence="1" type="ORF">DNK44_21715</name>
</gene>
<organism evidence="1 2">
    <name type="scientific">Phytopseudomonas dryadis</name>
    <dbReference type="NCBI Taxonomy" id="2487520"/>
    <lineage>
        <taxon>Bacteria</taxon>
        <taxon>Pseudomonadati</taxon>
        <taxon>Pseudomonadota</taxon>
        <taxon>Gammaproteobacteria</taxon>
        <taxon>Pseudomonadales</taxon>
        <taxon>Pseudomonadaceae</taxon>
        <taxon>Phytopseudomonas</taxon>
    </lineage>
</organism>
<accession>A0A4Q9QVJ3</accession>
<name>A0A4Q9QVJ3_9GAMM</name>
<dbReference type="EMBL" id="QJUL01000044">
    <property type="protein sequence ID" value="TBU86949.1"/>
    <property type="molecule type" value="Genomic_DNA"/>
</dbReference>
<sequence>MKRKRAQPLARFEHLIKTARRIAETNPRGLVDLVRAILRPLQSEYLLGVAERGQDALPNIGAGPFFGEAIRARMFTADGMNFRGVSLDAEAFRLKLSRDTVLPWAWSFERYVDALATIGSSKALADGSRWNRAYQGAWSQDPNHRVELWLPWGIGFVNGGNHSITAGILAGEGEITPDNVYDMSYLLDEIHCDGKYYVDTRTGKRIAPVKDARKAAVFEIGRIMRDMNIPAFKFESEQANSRPSD</sequence>
<dbReference type="AlphaFoldDB" id="A0A4Q9QVJ3"/>
<protein>
    <submittedName>
        <fullName evidence="1">Uncharacterized protein</fullName>
    </submittedName>
</protein>
<proteinExistence type="predicted"/>